<keyword evidence="2" id="KW-1185">Reference proteome</keyword>
<gene>
    <name evidence="1" type="ORF">QFC24_006636</name>
</gene>
<name>A0ACC2X1A2_9TREE</name>
<sequence length="847" mass="93707">MQQDEGICHQTLKSPDGVFSVPDMAMDERYVDADTPSANSIIGVLCLMDDVPHEFGNEDLRQLKNIADLLVGQIVQQIEEQHARRQARMHQVTIAFTNKSLQLSNTEELGIFNTAHMSLPIKFPVLDDNGSIDWDSKSQFTSFVTPQPMGQKVETMLYQDALHTICQVLDDTNAMLLDLSRYDTSIPPVDTPELVVSPPSLKSESTSEFGSTWNARNSRTSMSRRKSGRRIDRDTKGSWSEVAAYTQPSCVSSPFNMKGAKASAAVDAIISHTLQSDDHWFHNDDRQGELRPQILRNLVPDANCLLAIPVKQGKHSLLLLLSWEEVPTRPEDVSSFVSGILSSLVNTLSMRDARRAERAQLTFSNVQAHELRTPLHQIMSTASLLRTELMEPLGSNGRQVDSVVVDLLNDLESANTHLERNISSILGYFSSLAMDYTSSDAQVIADSLPTKTLGQSFEVTLPRLLQQNRAMRRHEDNLGDVDVIVDFEDSGFTNVSIRIEDNGIGMSQSFLQQDYFKAMGKQDEFSGGTGLSLYLAQELLHLMGGRIAVTSVLDKGTVVLIEIPLSHKNPSEGALPTPGLTPTMLRHETFCHYTTDETPPAYKPHSGIENSIRNNLSSSGLAICSEWSKAQLLLVPSNLLVQQIETIAATYAGKEVWVIGPEHGWEKWKVIADKFDMLHLGNFIVSTTIRKLITVPQQDAPDSLITPAMSRLFNPNFTLIPTAVPLPKVTRSPLSSAGAAVIPALDKPYIMVVDDNHINRKILVQYVKSMGLQTLQAEDGLVAVELFKENHPRPAIILLDINMPGLNGYDASVQMRDIEAQEQGKPAYIIAVTALGRSDQRDRGLNE</sequence>
<dbReference type="Proteomes" id="UP001234202">
    <property type="component" value="Unassembled WGS sequence"/>
</dbReference>
<reference evidence="1" key="1">
    <citation type="submission" date="2023-04" db="EMBL/GenBank/DDBJ databases">
        <title>Draft Genome sequencing of Naganishia species isolated from polar environments using Oxford Nanopore Technology.</title>
        <authorList>
            <person name="Leo P."/>
            <person name="Venkateswaran K."/>
        </authorList>
    </citation>
    <scope>NUCLEOTIDE SEQUENCE</scope>
    <source>
        <strain evidence="1">DBVPG 5303</strain>
    </source>
</reference>
<evidence type="ECO:0000313" key="2">
    <source>
        <dbReference type="Proteomes" id="UP001234202"/>
    </source>
</evidence>
<dbReference type="EMBL" id="JASBWV010000034">
    <property type="protein sequence ID" value="KAJ9116831.1"/>
    <property type="molecule type" value="Genomic_DNA"/>
</dbReference>
<comment type="caution">
    <text evidence="1">The sequence shown here is derived from an EMBL/GenBank/DDBJ whole genome shotgun (WGS) entry which is preliminary data.</text>
</comment>
<organism evidence="1 2">
    <name type="scientific">Naganishia onofrii</name>
    <dbReference type="NCBI Taxonomy" id="1851511"/>
    <lineage>
        <taxon>Eukaryota</taxon>
        <taxon>Fungi</taxon>
        <taxon>Dikarya</taxon>
        <taxon>Basidiomycota</taxon>
        <taxon>Agaricomycotina</taxon>
        <taxon>Tremellomycetes</taxon>
        <taxon>Filobasidiales</taxon>
        <taxon>Filobasidiaceae</taxon>
        <taxon>Naganishia</taxon>
    </lineage>
</organism>
<proteinExistence type="predicted"/>
<evidence type="ECO:0000313" key="1">
    <source>
        <dbReference type="EMBL" id="KAJ9116831.1"/>
    </source>
</evidence>
<protein>
    <submittedName>
        <fullName evidence="1">Uncharacterized protein</fullName>
    </submittedName>
</protein>
<accession>A0ACC2X1A2</accession>